<dbReference type="EMBL" id="JAGINU010000001">
    <property type="protein sequence ID" value="MBP2369632.1"/>
    <property type="molecule type" value="Genomic_DNA"/>
</dbReference>
<accession>A0ABS4W0B8</accession>
<name>A0ABS4W0B8_9PSEU</name>
<dbReference type="Proteomes" id="UP001519295">
    <property type="component" value="Unassembled WGS sequence"/>
</dbReference>
<feature type="region of interest" description="Disordered" evidence="1">
    <location>
        <begin position="1"/>
        <end position="39"/>
    </location>
</feature>
<proteinExistence type="predicted"/>
<feature type="compositionally biased region" description="Basic and acidic residues" evidence="1">
    <location>
        <begin position="1"/>
        <end position="24"/>
    </location>
</feature>
<evidence type="ECO:0000313" key="2">
    <source>
        <dbReference type="EMBL" id="MBP2369632.1"/>
    </source>
</evidence>
<evidence type="ECO:0000256" key="1">
    <source>
        <dbReference type="SAM" id="MobiDB-lite"/>
    </source>
</evidence>
<sequence>MDEWEAAEHRESEVSRWHGDDIAKAEASADYEDGEAVMS</sequence>
<evidence type="ECO:0000313" key="3">
    <source>
        <dbReference type="Proteomes" id="UP001519295"/>
    </source>
</evidence>
<gene>
    <name evidence="2" type="ORF">JOF36_005328</name>
</gene>
<keyword evidence="3" id="KW-1185">Reference proteome</keyword>
<feature type="compositionally biased region" description="Acidic residues" evidence="1">
    <location>
        <begin position="29"/>
        <end position="39"/>
    </location>
</feature>
<organism evidence="2 3">
    <name type="scientific">Pseudonocardia parietis</name>
    <dbReference type="NCBI Taxonomy" id="570936"/>
    <lineage>
        <taxon>Bacteria</taxon>
        <taxon>Bacillati</taxon>
        <taxon>Actinomycetota</taxon>
        <taxon>Actinomycetes</taxon>
        <taxon>Pseudonocardiales</taxon>
        <taxon>Pseudonocardiaceae</taxon>
        <taxon>Pseudonocardia</taxon>
    </lineage>
</organism>
<reference evidence="2 3" key="1">
    <citation type="submission" date="2021-03" db="EMBL/GenBank/DDBJ databases">
        <title>Sequencing the genomes of 1000 actinobacteria strains.</title>
        <authorList>
            <person name="Klenk H.-P."/>
        </authorList>
    </citation>
    <scope>NUCLEOTIDE SEQUENCE [LARGE SCALE GENOMIC DNA]</scope>
    <source>
        <strain evidence="2 3">DSM 45256</strain>
    </source>
</reference>
<protein>
    <submittedName>
        <fullName evidence="2">Uncharacterized protein</fullName>
    </submittedName>
</protein>
<comment type="caution">
    <text evidence="2">The sequence shown here is derived from an EMBL/GenBank/DDBJ whole genome shotgun (WGS) entry which is preliminary data.</text>
</comment>